<accession>A0A1G4KHE5</accession>
<dbReference type="EMBL" id="LT598480">
    <property type="protein sequence ID" value="SCV03892.1"/>
    <property type="molecule type" value="Genomic_DNA"/>
</dbReference>
<feature type="domain" description="Spindle pole body-associated protein Vik1/Cik1 microtubule binding" evidence="2">
    <location>
        <begin position="354"/>
        <end position="452"/>
    </location>
</feature>
<feature type="coiled-coil region" evidence="1">
    <location>
        <begin position="235"/>
        <end position="290"/>
    </location>
</feature>
<evidence type="ECO:0000313" key="4">
    <source>
        <dbReference type="Proteomes" id="UP000191144"/>
    </source>
</evidence>
<proteinExistence type="predicted"/>
<dbReference type="Proteomes" id="UP000191144">
    <property type="component" value="Chromosome H"/>
</dbReference>
<dbReference type="Gene3D" id="3.40.850.20">
    <property type="match status" value="1"/>
</dbReference>
<name>A0A1G4KHE5_9SACH</name>
<reference evidence="4" key="1">
    <citation type="submission" date="2016-03" db="EMBL/GenBank/DDBJ databases">
        <authorList>
            <person name="Devillers Hugo."/>
        </authorList>
    </citation>
    <scope>NUCLEOTIDE SEQUENCE [LARGE SCALE GENOMIC DNA]</scope>
</reference>
<dbReference type="OrthoDB" id="4067584at2759"/>
<evidence type="ECO:0000256" key="1">
    <source>
        <dbReference type="SAM" id="Coils"/>
    </source>
</evidence>
<feature type="coiled-coil region" evidence="1">
    <location>
        <begin position="128"/>
        <end position="155"/>
    </location>
</feature>
<keyword evidence="4" id="KW-1185">Reference proteome</keyword>
<keyword evidence="1" id="KW-0175">Coiled coil</keyword>
<organism evidence="3 4">
    <name type="scientific">Lachancea meyersii CBS 8951</name>
    <dbReference type="NCBI Taxonomy" id="1266667"/>
    <lineage>
        <taxon>Eukaryota</taxon>
        <taxon>Fungi</taxon>
        <taxon>Dikarya</taxon>
        <taxon>Ascomycota</taxon>
        <taxon>Saccharomycotina</taxon>
        <taxon>Saccharomycetes</taxon>
        <taxon>Saccharomycetales</taxon>
        <taxon>Saccharomycetaceae</taxon>
        <taxon>Lachancea</taxon>
    </lineage>
</organism>
<evidence type="ECO:0000313" key="3">
    <source>
        <dbReference type="EMBL" id="SCV03892.1"/>
    </source>
</evidence>
<evidence type="ECO:0000259" key="2">
    <source>
        <dbReference type="Pfam" id="PF16796"/>
    </source>
</evidence>
<dbReference type="AlphaFoldDB" id="A0A1G4KHE5"/>
<protein>
    <submittedName>
        <fullName evidence="3">LAME_0H14070g1_1</fullName>
    </submittedName>
</protein>
<dbReference type="Pfam" id="PF16796">
    <property type="entry name" value="Microtub_bd"/>
    <property type="match status" value="1"/>
</dbReference>
<sequence>MSHTKIPGIASHKRPLQCIDAGNTPLKRANILGDVTNTSILGEQLKSSHLKYAMSSSAIADPNLRLMNRYYYGDPNVIEEVKKRERKIARDIQHFRKSIAEIDTEAKHLRERDLPDLRYEMSKKNAVLNELRKDLIQVTADLDEKANDYESLKANGQLELQHAQLKHQVALQEVQNELDHKISTFKAEWENKLREMENYTPDPEILAEIEGLRRQKLERENQIRQLNLGNEQACQRKKEELAAELEQQLVRKQDTLNELRTKNESAEHDKAVLENEVKSVTSQFAQYEDRCTQLMHQISEINSLVTDCLEDRSQSVNATKNAEAIYLESKAATESVQIEALEVEARYNREYDNMEKEQKRRRVMENSIDELRGRIRCFAFVGDEGSEESTIDYSCKTVSVKRSEPCLFNRIVPRKLVSEKELISQECEPFFRMCMDKQLNFNVMSSPTGKQLLLRETLLEYLIESGNKKLITQYVSLGEGAESRDLFLQADKNEHADIQLTIKKDTIEMNSTILEMRSTQDIKNNLARLEAEVGSENIGILKAEIWEEHTKCCDAYYLEINNLTIVDTLRNVRDNHTVAKSPIAIILQTLLSRTKSLFLFNLFDEHTADPSTILDSVRYISQFEVPRTHLEGGKL</sequence>
<gene>
    <name evidence="3" type="ORF">LAME_0H14070G</name>
</gene>
<dbReference type="InterPro" id="IPR031852">
    <property type="entry name" value="Vik1/Cik1_MT-bd"/>
</dbReference>
<dbReference type="GO" id="GO:0008017">
    <property type="term" value="F:microtubule binding"/>
    <property type="evidence" value="ECO:0007669"/>
    <property type="project" value="InterPro"/>
</dbReference>